<evidence type="ECO:0000256" key="1">
    <source>
        <dbReference type="SAM" id="Coils"/>
    </source>
</evidence>
<proteinExistence type="predicted"/>
<reference evidence="3 4" key="1">
    <citation type="journal article" date="2020" name="Cell">
        <title>Large-Scale Comparative Analyses of Tick Genomes Elucidate Their Genetic Diversity and Vector Capacities.</title>
        <authorList>
            <consortium name="Tick Genome and Microbiome Consortium (TIGMIC)"/>
            <person name="Jia N."/>
            <person name="Wang J."/>
            <person name="Shi W."/>
            <person name="Du L."/>
            <person name="Sun Y."/>
            <person name="Zhan W."/>
            <person name="Jiang J.F."/>
            <person name="Wang Q."/>
            <person name="Zhang B."/>
            <person name="Ji P."/>
            <person name="Bell-Sakyi L."/>
            <person name="Cui X.M."/>
            <person name="Yuan T.T."/>
            <person name="Jiang B.G."/>
            <person name="Yang W.F."/>
            <person name="Lam T.T."/>
            <person name="Chang Q.C."/>
            <person name="Ding S.J."/>
            <person name="Wang X.J."/>
            <person name="Zhu J.G."/>
            <person name="Ruan X.D."/>
            <person name="Zhao L."/>
            <person name="Wei J.T."/>
            <person name="Ye R.Z."/>
            <person name="Que T.C."/>
            <person name="Du C.H."/>
            <person name="Zhou Y.H."/>
            <person name="Cheng J.X."/>
            <person name="Dai P.F."/>
            <person name="Guo W.B."/>
            <person name="Han X.H."/>
            <person name="Huang E.J."/>
            <person name="Li L.F."/>
            <person name="Wei W."/>
            <person name="Gao Y.C."/>
            <person name="Liu J.Z."/>
            <person name="Shao H.Z."/>
            <person name="Wang X."/>
            <person name="Wang C.C."/>
            <person name="Yang T.C."/>
            <person name="Huo Q.B."/>
            <person name="Li W."/>
            <person name="Chen H.Y."/>
            <person name="Chen S.E."/>
            <person name="Zhou L.G."/>
            <person name="Ni X.B."/>
            <person name="Tian J.H."/>
            <person name="Sheng Y."/>
            <person name="Liu T."/>
            <person name="Pan Y.S."/>
            <person name="Xia L.Y."/>
            <person name="Li J."/>
            <person name="Zhao F."/>
            <person name="Cao W.C."/>
        </authorList>
    </citation>
    <scope>NUCLEOTIDE SEQUENCE [LARGE SCALE GENOMIC DNA]</scope>
    <source>
        <strain evidence="3">HaeL-2018</strain>
    </source>
</reference>
<dbReference type="VEuPathDB" id="VectorBase:HLOH_053577"/>
<keyword evidence="4" id="KW-1185">Reference proteome</keyword>
<accession>A0A9J6H085</accession>
<dbReference type="Proteomes" id="UP000821853">
    <property type="component" value="Chromosome 8"/>
</dbReference>
<organism evidence="3 4">
    <name type="scientific">Haemaphysalis longicornis</name>
    <name type="common">Bush tick</name>
    <dbReference type="NCBI Taxonomy" id="44386"/>
    <lineage>
        <taxon>Eukaryota</taxon>
        <taxon>Metazoa</taxon>
        <taxon>Ecdysozoa</taxon>
        <taxon>Arthropoda</taxon>
        <taxon>Chelicerata</taxon>
        <taxon>Arachnida</taxon>
        <taxon>Acari</taxon>
        <taxon>Parasitiformes</taxon>
        <taxon>Ixodida</taxon>
        <taxon>Ixodoidea</taxon>
        <taxon>Ixodidae</taxon>
        <taxon>Haemaphysalinae</taxon>
        <taxon>Haemaphysalis</taxon>
    </lineage>
</organism>
<keyword evidence="1" id="KW-0175">Coiled coil</keyword>
<dbReference type="EMBL" id="JABSTR010000010">
    <property type="protein sequence ID" value="KAH9380723.1"/>
    <property type="molecule type" value="Genomic_DNA"/>
</dbReference>
<evidence type="ECO:0000313" key="4">
    <source>
        <dbReference type="Proteomes" id="UP000821853"/>
    </source>
</evidence>
<evidence type="ECO:0000313" key="3">
    <source>
        <dbReference type="EMBL" id="KAH9380723.1"/>
    </source>
</evidence>
<name>A0A9J6H085_HAELO</name>
<evidence type="ECO:0000256" key="2">
    <source>
        <dbReference type="SAM" id="MobiDB-lite"/>
    </source>
</evidence>
<protein>
    <submittedName>
        <fullName evidence="3">Uncharacterized protein</fullName>
    </submittedName>
</protein>
<feature type="coiled-coil region" evidence="1">
    <location>
        <begin position="177"/>
        <end position="211"/>
    </location>
</feature>
<dbReference type="AlphaFoldDB" id="A0A9J6H085"/>
<comment type="caution">
    <text evidence="3">The sequence shown here is derived from an EMBL/GenBank/DDBJ whole genome shotgun (WGS) entry which is preliminary data.</text>
</comment>
<feature type="region of interest" description="Disordered" evidence="2">
    <location>
        <begin position="74"/>
        <end position="156"/>
    </location>
</feature>
<gene>
    <name evidence="3" type="ORF">HPB48_008895</name>
</gene>
<sequence>MHCYLYRSTRQYCQICMTAGHRADVCPTPNTRKCRTCGIANPIKNHPCTPKCALCKESHVTGAKECRQKLRKARIPPVNQSRKQLRPRWFSSDWPTPEEAGTGQQRKKSQSRQPRKDEAKIAENQGKGRQKRPEKPSSDQQPDRTNTKQKAKSTQEQTWAAVATTLQVINSRIDQVQEHQARIIQELREQVAQQNQEITRLKRQLLAAQAK</sequence>
<feature type="compositionally biased region" description="Basic and acidic residues" evidence="2">
    <location>
        <begin position="131"/>
        <end position="146"/>
    </location>
</feature>